<comment type="caution">
    <text evidence="3">The sequence shown here is derived from an EMBL/GenBank/DDBJ whole genome shotgun (WGS) entry which is preliminary data.</text>
</comment>
<protein>
    <submittedName>
        <fullName evidence="3">Uncharacterized protein</fullName>
    </submittedName>
</protein>
<accession>A0ABW4RXW5</accession>
<keyword evidence="4" id="KW-1185">Reference proteome</keyword>
<feature type="region of interest" description="Disordered" evidence="1">
    <location>
        <begin position="66"/>
        <end position="118"/>
    </location>
</feature>
<dbReference type="Proteomes" id="UP001597326">
    <property type="component" value="Unassembled WGS sequence"/>
</dbReference>
<name>A0ABW4RXW5_9ACTN</name>
<proteinExistence type="predicted"/>
<evidence type="ECO:0000256" key="2">
    <source>
        <dbReference type="SAM" id="Phobius"/>
    </source>
</evidence>
<sequence length="118" mass="12847">MNAWTLLDTFTFPGWPEVPEPSLWHLFLICILGPLLLGALVTAFFLGGSRRHAVAQEEAAVGLVDDPDRPALRRAQPSRAVEGAPARAVDTDARHDELEVDPEPGRRGGATAADQFRH</sequence>
<keyword evidence="2" id="KW-0812">Transmembrane</keyword>
<evidence type="ECO:0000313" key="3">
    <source>
        <dbReference type="EMBL" id="MFD1890268.1"/>
    </source>
</evidence>
<keyword evidence="2" id="KW-1133">Transmembrane helix</keyword>
<reference evidence="4" key="1">
    <citation type="journal article" date="2019" name="Int. J. Syst. Evol. Microbiol.">
        <title>The Global Catalogue of Microorganisms (GCM) 10K type strain sequencing project: providing services to taxonomists for standard genome sequencing and annotation.</title>
        <authorList>
            <consortium name="The Broad Institute Genomics Platform"/>
            <consortium name="The Broad Institute Genome Sequencing Center for Infectious Disease"/>
            <person name="Wu L."/>
            <person name="Ma J."/>
        </authorList>
    </citation>
    <scope>NUCLEOTIDE SEQUENCE [LARGE SCALE GENOMIC DNA]</scope>
    <source>
        <strain evidence="4">CAIM 431</strain>
    </source>
</reference>
<dbReference type="RefSeq" id="WP_343873283.1">
    <property type="nucleotide sequence ID" value="NZ_BAAAIX010000015.1"/>
</dbReference>
<gene>
    <name evidence="3" type="ORF">ACFSCS_08750</name>
</gene>
<keyword evidence="2" id="KW-0472">Membrane</keyword>
<dbReference type="EMBL" id="JBHUFZ010000018">
    <property type="protein sequence ID" value="MFD1890268.1"/>
    <property type="molecule type" value="Genomic_DNA"/>
</dbReference>
<feature type="transmembrane region" description="Helical" evidence="2">
    <location>
        <begin position="23"/>
        <end position="46"/>
    </location>
</feature>
<organism evidence="3 4">
    <name type="scientific">Luteococcus peritonei</name>
    <dbReference type="NCBI Taxonomy" id="88874"/>
    <lineage>
        <taxon>Bacteria</taxon>
        <taxon>Bacillati</taxon>
        <taxon>Actinomycetota</taxon>
        <taxon>Actinomycetes</taxon>
        <taxon>Propionibacteriales</taxon>
        <taxon>Propionibacteriaceae</taxon>
        <taxon>Luteococcus</taxon>
    </lineage>
</organism>
<evidence type="ECO:0000313" key="4">
    <source>
        <dbReference type="Proteomes" id="UP001597326"/>
    </source>
</evidence>
<evidence type="ECO:0000256" key="1">
    <source>
        <dbReference type="SAM" id="MobiDB-lite"/>
    </source>
</evidence>